<protein>
    <submittedName>
        <fullName evidence="1">Uncharacterized protein</fullName>
    </submittedName>
</protein>
<dbReference type="RefSeq" id="WP_054536299.1">
    <property type="nucleotide sequence ID" value="NZ_LGKP01000032.1"/>
</dbReference>
<gene>
    <name evidence="1" type="ORF">SE18_20340</name>
</gene>
<dbReference type="OrthoDB" id="3679856at2"/>
<dbReference type="STRING" id="70996.SE18_20340"/>
<dbReference type="EMBL" id="LGKP01000032">
    <property type="protein sequence ID" value="KPL81949.1"/>
    <property type="molecule type" value="Genomic_DNA"/>
</dbReference>
<evidence type="ECO:0000313" key="2">
    <source>
        <dbReference type="Proteomes" id="UP000050277"/>
    </source>
</evidence>
<dbReference type="AlphaFoldDB" id="A0A0P6Y9L7"/>
<organism evidence="1 2">
    <name type="scientific">Herpetosiphon geysericola</name>
    <dbReference type="NCBI Taxonomy" id="70996"/>
    <lineage>
        <taxon>Bacteria</taxon>
        <taxon>Bacillati</taxon>
        <taxon>Chloroflexota</taxon>
        <taxon>Chloroflexia</taxon>
        <taxon>Herpetosiphonales</taxon>
        <taxon>Herpetosiphonaceae</taxon>
        <taxon>Herpetosiphon</taxon>
    </lineage>
</organism>
<proteinExistence type="predicted"/>
<keyword evidence="2" id="KW-1185">Reference proteome</keyword>
<sequence>MIRFDLTLAEFELLTAEERIRWVEALEAHAKTPNWFHNIQDIIAFFDESHDMRNMRHGFWASVADAGVLEAIQNGYRLHITKGAVPAGFNDCDGAAVAWQNFFDGKAARKSDPELLPLWAMAEQRGGNYGSRVANGWAGVPPAGTDEGDLIPQFVAYGNWYRFIARMENGDNDFVNRYTKVVGATVGSKVAANPATGYFTQQLDSFVDIFAPGYFPIKESIDLGLIILGGEAGAVVADYAVPDDAGSWFFDPRTTVGTDTYTDSRFTPFRKPELAITQPTIIHDTIQMTHSPTYYMGKVLDMGMIPSLPGVHVDPSGVLTMDNGTIIQPNGDAQLRDGTIIGTDGFVTKADGSRIRLDGTKFNPDGSYTLSDGSIAK</sequence>
<dbReference type="Proteomes" id="UP000050277">
    <property type="component" value="Unassembled WGS sequence"/>
</dbReference>
<name>A0A0P6Y9L7_9CHLR</name>
<accession>A0A0P6Y9L7</accession>
<comment type="caution">
    <text evidence="1">The sequence shown here is derived from an EMBL/GenBank/DDBJ whole genome shotgun (WGS) entry which is preliminary data.</text>
</comment>
<evidence type="ECO:0000313" key="1">
    <source>
        <dbReference type="EMBL" id="KPL81949.1"/>
    </source>
</evidence>
<reference evidence="1 2" key="1">
    <citation type="submission" date="2015-07" db="EMBL/GenBank/DDBJ databases">
        <title>Whole genome sequence of Herpetosiphon geysericola DSM 7119.</title>
        <authorList>
            <person name="Hemp J."/>
            <person name="Ward L.M."/>
            <person name="Pace L.A."/>
            <person name="Fischer W.W."/>
        </authorList>
    </citation>
    <scope>NUCLEOTIDE SEQUENCE [LARGE SCALE GENOMIC DNA]</scope>
    <source>
        <strain evidence="1 2">DSM 7119</strain>
    </source>
</reference>